<name>A0A8J6J151_9FIRM</name>
<dbReference type="SUPFAM" id="SSF55447">
    <property type="entry name" value="CO dehydrogenase flavoprotein C-terminal domain-like"/>
    <property type="match status" value="1"/>
</dbReference>
<dbReference type="PANTHER" id="PTHR42659:SF2">
    <property type="entry name" value="XANTHINE DEHYDROGENASE SUBUNIT C-RELATED"/>
    <property type="match status" value="1"/>
</dbReference>
<organism evidence="5 6">
    <name type="scientific">Flintibacter hominis</name>
    <dbReference type="NCBI Taxonomy" id="2763048"/>
    <lineage>
        <taxon>Bacteria</taxon>
        <taxon>Bacillati</taxon>
        <taxon>Bacillota</taxon>
        <taxon>Clostridia</taxon>
        <taxon>Eubacteriales</taxon>
        <taxon>Flintibacter</taxon>
    </lineage>
</organism>
<dbReference type="PROSITE" id="PS51387">
    <property type="entry name" value="FAD_PCMH"/>
    <property type="match status" value="1"/>
</dbReference>
<dbReference type="GO" id="GO:0071949">
    <property type="term" value="F:FAD binding"/>
    <property type="evidence" value="ECO:0007669"/>
    <property type="project" value="InterPro"/>
</dbReference>
<dbReference type="AlphaFoldDB" id="A0A8J6J151"/>
<dbReference type="GO" id="GO:0016491">
    <property type="term" value="F:oxidoreductase activity"/>
    <property type="evidence" value="ECO:0007669"/>
    <property type="project" value="UniProtKB-KW"/>
</dbReference>
<evidence type="ECO:0000259" key="4">
    <source>
        <dbReference type="PROSITE" id="PS51387"/>
    </source>
</evidence>
<proteinExistence type="predicted"/>
<dbReference type="PANTHER" id="PTHR42659">
    <property type="entry name" value="XANTHINE DEHYDROGENASE SUBUNIT C-RELATED"/>
    <property type="match status" value="1"/>
</dbReference>
<dbReference type="InterPro" id="IPR051312">
    <property type="entry name" value="Diverse_Substr_Oxidored"/>
</dbReference>
<dbReference type="InterPro" id="IPR036683">
    <property type="entry name" value="CO_DH_flav_C_dom_sf"/>
</dbReference>
<evidence type="ECO:0000256" key="3">
    <source>
        <dbReference type="ARBA" id="ARBA00023002"/>
    </source>
</evidence>
<evidence type="ECO:0000256" key="2">
    <source>
        <dbReference type="ARBA" id="ARBA00022827"/>
    </source>
</evidence>
<dbReference type="Gene3D" id="3.30.390.50">
    <property type="entry name" value="CO dehydrogenase flavoprotein, C-terminal domain"/>
    <property type="match status" value="1"/>
</dbReference>
<evidence type="ECO:0000313" key="5">
    <source>
        <dbReference type="EMBL" id="MBC5722219.1"/>
    </source>
</evidence>
<accession>A0A8J6J151</accession>
<sequence length="263" mass="28763">MLTIDRYVKAQSLKEAYELCQKRNNVVLGGMLWLKMQDRKVGAAIDLCGLGLDQITEREDAFEIGAMVSLRELEKHPGLNELTRGAISNSVEHIVGVQFRNCATVGGSVFGRFGFSDVLTILMALGARVELYHAGVMPLADFCESHISRDILTKVIVPKGVTGAVYLSQRNSATDFPLLACAIVRREEEYRVAVGARPMVARTYSDERGLLAGGITREIAQAFALELSQRVKLGGNALGSEESRRALCPVLVRRGLLKLEGVE</sequence>
<dbReference type="InterPro" id="IPR002346">
    <property type="entry name" value="Mopterin_DH_FAD-bd"/>
</dbReference>
<keyword evidence="2" id="KW-0274">FAD</keyword>
<gene>
    <name evidence="5" type="ORF">H8S11_05285</name>
</gene>
<dbReference type="SUPFAM" id="SSF56176">
    <property type="entry name" value="FAD-binding/transporter-associated domain-like"/>
    <property type="match status" value="1"/>
</dbReference>
<dbReference type="Gene3D" id="3.30.465.10">
    <property type="match status" value="1"/>
</dbReference>
<dbReference type="Pfam" id="PF00941">
    <property type="entry name" value="FAD_binding_5"/>
    <property type="match status" value="1"/>
</dbReference>
<dbReference type="InterPro" id="IPR016169">
    <property type="entry name" value="FAD-bd_PCMH_sub2"/>
</dbReference>
<feature type="domain" description="FAD-binding PCMH-type" evidence="4">
    <location>
        <begin position="1"/>
        <end position="162"/>
    </location>
</feature>
<keyword evidence="6" id="KW-1185">Reference proteome</keyword>
<keyword evidence="3" id="KW-0560">Oxidoreductase</keyword>
<protein>
    <submittedName>
        <fullName evidence="5">FAD binding domain-containing protein</fullName>
    </submittedName>
</protein>
<dbReference type="EMBL" id="JACOPO010000003">
    <property type="protein sequence ID" value="MBC5722219.1"/>
    <property type="molecule type" value="Genomic_DNA"/>
</dbReference>
<dbReference type="InterPro" id="IPR016166">
    <property type="entry name" value="FAD-bd_PCMH"/>
</dbReference>
<dbReference type="Proteomes" id="UP000628736">
    <property type="component" value="Unassembled WGS sequence"/>
</dbReference>
<dbReference type="InterPro" id="IPR036318">
    <property type="entry name" value="FAD-bd_PCMH-like_sf"/>
</dbReference>
<comment type="caution">
    <text evidence="5">The sequence shown here is derived from an EMBL/GenBank/DDBJ whole genome shotgun (WGS) entry which is preliminary data.</text>
</comment>
<evidence type="ECO:0000256" key="1">
    <source>
        <dbReference type="ARBA" id="ARBA00022630"/>
    </source>
</evidence>
<keyword evidence="1" id="KW-0285">Flavoprotein</keyword>
<reference evidence="5" key="1">
    <citation type="submission" date="2020-08" db="EMBL/GenBank/DDBJ databases">
        <title>Genome public.</title>
        <authorList>
            <person name="Liu C."/>
            <person name="Sun Q."/>
        </authorList>
    </citation>
    <scope>NUCLEOTIDE SEQUENCE</scope>
    <source>
        <strain evidence="5">NSJ-23</strain>
    </source>
</reference>
<evidence type="ECO:0000313" key="6">
    <source>
        <dbReference type="Proteomes" id="UP000628736"/>
    </source>
</evidence>